<evidence type="ECO:0000259" key="1">
    <source>
        <dbReference type="SMART" id="SM00717"/>
    </source>
</evidence>
<dbReference type="SUPFAM" id="SSF46689">
    <property type="entry name" value="Homeodomain-like"/>
    <property type="match status" value="1"/>
</dbReference>
<dbReference type="EMBL" id="JABCIY010000183">
    <property type="protein sequence ID" value="KAF7189598.1"/>
    <property type="molecule type" value="Genomic_DNA"/>
</dbReference>
<protein>
    <recommendedName>
        <fullName evidence="1">Myb-like domain-containing protein</fullName>
    </recommendedName>
</protein>
<dbReference type="GO" id="GO:0000981">
    <property type="term" value="F:DNA-binding transcription factor activity, RNA polymerase II-specific"/>
    <property type="evidence" value="ECO:0007669"/>
    <property type="project" value="TreeGrafter"/>
</dbReference>
<name>A0A8H6VEP1_9PEZI</name>
<dbReference type="InterPro" id="IPR009057">
    <property type="entry name" value="Homeodomain-like_sf"/>
</dbReference>
<dbReference type="AlphaFoldDB" id="A0A8H6VEP1"/>
<feature type="domain" description="Myb-like" evidence="1">
    <location>
        <begin position="184"/>
        <end position="231"/>
    </location>
</feature>
<comment type="caution">
    <text evidence="2">The sequence shown here is derived from an EMBL/GenBank/DDBJ whole genome shotgun (WGS) entry which is preliminary data.</text>
</comment>
<dbReference type="Gene3D" id="1.10.10.60">
    <property type="entry name" value="Homeodomain-like"/>
    <property type="match status" value="2"/>
</dbReference>
<gene>
    <name evidence="2" type="ORF">HII31_09042</name>
</gene>
<reference evidence="2" key="1">
    <citation type="submission" date="2020-04" db="EMBL/GenBank/DDBJ databases">
        <title>Draft genome resource of the tomato pathogen Pseudocercospora fuligena.</title>
        <authorList>
            <person name="Zaccaron A."/>
        </authorList>
    </citation>
    <scope>NUCLEOTIDE SEQUENCE</scope>
    <source>
        <strain evidence="2">PF001</strain>
    </source>
</reference>
<organism evidence="2 3">
    <name type="scientific">Pseudocercospora fuligena</name>
    <dbReference type="NCBI Taxonomy" id="685502"/>
    <lineage>
        <taxon>Eukaryota</taxon>
        <taxon>Fungi</taxon>
        <taxon>Dikarya</taxon>
        <taxon>Ascomycota</taxon>
        <taxon>Pezizomycotina</taxon>
        <taxon>Dothideomycetes</taxon>
        <taxon>Dothideomycetidae</taxon>
        <taxon>Mycosphaerellales</taxon>
        <taxon>Mycosphaerellaceae</taxon>
        <taxon>Pseudocercospora</taxon>
    </lineage>
</organism>
<sequence>MSIIPCEGQKYASGIAQSASKNTKPRWSAADVDQLRQLSAEGKSVKEIALSLGRSYNSVMTKRRLNKSDMDKILAGSLVRRSFWSESEVSKLVEARKQGVSIKQISEMLGKTCRSIERKLHHMGLRRAGHPKVPPVTKPRAWTLEEVQHLDKLVRQGASSPEIATVMHRSLSSVRSRIHRGGSIVNLFTEEEDAKLTSLLEDGVKWDAVQAAFASRSLPSLRRRAYVLGLSNYGRKRVFWSEKELATLTQLHAEGRSFREISEHLPGRTVAACMTKLCYFQNADAAADAT</sequence>
<dbReference type="PANTHER" id="PTHR45614">
    <property type="entry name" value="MYB PROTEIN-RELATED"/>
    <property type="match status" value="1"/>
</dbReference>
<dbReference type="SMART" id="SM00717">
    <property type="entry name" value="SANT"/>
    <property type="match status" value="3"/>
</dbReference>
<dbReference type="InterPro" id="IPR001005">
    <property type="entry name" value="SANT/Myb"/>
</dbReference>
<dbReference type="GO" id="GO:0000978">
    <property type="term" value="F:RNA polymerase II cis-regulatory region sequence-specific DNA binding"/>
    <property type="evidence" value="ECO:0007669"/>
    <property type="project" value="TreeGrafter"/>
</dbReference>
<dbReference type="CDD" id="cd00167">
    <property type="entry name" value="SANT"/>
    <property type="match status" value="2"/>
</dbReference>
<dbReference type="InterPro" id="IPR050560">
    <property type="entry name" value="MYB_TF"/>
</dbReference>
<feature type="domain" description="Myb-like" evidence="1">
    <location>
        <begin position="236"/>
        <end position="283"/>
    </location>
</feature>
<dbReference type="Pfam" id="PF00249">
    <property type="entry name" value="Myb_DNA-binding"/>
    <property type="match status" value="1"/>
</dbReference>
<dbReference type="OrthoDB" id="5132974at2759"/>
<keyword evidence="3" id="KW-1185">Reference proteome</keyword>
<evidence type="ECO:0000313" key="3">
    <source>
        <dbReference type="Proteomes" id="UP000660729"/>
    </source>
</evidence>
<dbReference type="PANTHER" id="PTHR45614:SF25">
    <property type="entry name" value="MYB PROTEIN"/>
    <property type="match status" value="1"/>
</dbReference>
<dbReference type="Proteomes" id="UP000660729">
    <property type="component" value="Unassembled WGS sequence"/>
</dbReference>
<accession>A0A8H6VEP1</accession>
<feature type="domain" description="Myb-like" evidence="1">
    <location>
        <begin position="80"/>
        <end position="126"/>
    </location>
</feature>
<proteinExistence type="predicted"/>
<evidence type="ECO:0000313" key="2">
    <source>
        <dbReference type="EMBL" id="KAF7189598.1"/>
    </source>
</evidence>
<dbReference type="GO" id="GO:0005634">
    <property type="term" value="C:nucleus"/>
    <property type="evidence" value="ECO:0007669"/>
    <property type="project" value="TreeGrafter"/>
</dbReference>